<accession>A0AAW1KFF2</accession>
<comment type="caution">
    <text evidence="2">The sequence shown here is derived from an EMBL/GenBank/DDBJ whole genome shotgun (WGS) entry which is preliminary data.</text>
</comment>
<protein>
    <submittedName>
        <fullName evidence="2">Uncharacterized protein</fullName>
    </submittedName>
</protein>
<dbReference type="Proteomes" id="UP001458880">
    <property type="component" value="Unassembled WGS sequence"/>
</dbReference>
<feature type="region of interest" description="Disordered" evidence="1">
    <location>
        <begin position="58"/>
        <end position="144"/>
    </location>
</feature>
<gene>
    <name evidence="2" type="ORF">QE152_g24455</name>
</gene>
<feature type="compositionally biased region" description="Basic and acidic residues" evidence="1">
    <location>
        <begin position="124"/>
        <end position="144"/>
    </location>
</feature>
<evidence type="ECO:0000313" key="3">
    <source>
        <dbReference type="Proteomes" id="UP001458880"/>
    </source>
</evidence>
<feature type="compositionally biased region" description="Basic and acidic residues" evidence="1">
    <location>
        <begin position="101"/>
        <end position="116"/>
    </location>
</feature>
<dbReference type="EMBL" id="JASPKY010000250">
    <property type="protein sequence ID" value="KAK9716925.1"/>
    <property type="molecule type" value="Genomic_DNA"/>
</dbReference>
<reference evidence="2 3" key="1">
    <citation type="journal article" date="2024" name="BMC Genomics">
        <title>De novo assembly and annotation of Popillia japonica's genome with initial clues to its potential as an invasive pest.</title>
        <authorList>
            <person name="Cucini C."/>
            <person name="Boschi S."/>
            <person name="Funari R."/>
            <person name="Cardaioli E."/>
            <person name="Iannotti N."/>
            <person name="Marturano G."/>
            <person name="Paoli F."/>
            <person name="Bruttini M."/>
            <person name="Carapelli A."/>
            <person name="Frati F."/>
            <person name="Nardi F."/>
        </authorList>
    </citation>
    <scope>NUCLEOTIDE SEQUENCE [LARGE SCALE GENOMIC DNA]</scope>
    <source>
        <strain evidence="2">DMR45628</strain>
    </source>
</reference>
<organism evidence="2 3">
    <name type="scientific">Popillia japonica</name>
    <name type="common">Japanese beetle</name>
    <dbReference type="NCBI Taxonomy" id="7064"/>
    <lineage>
        <taxon>Eukaryota</taxon>
        <taxon>Metazoa</taxon>
        <taxon>Ecdysozoa</taxon>
        <taxon>Arthropoda</taxon>
        <taxon>Hexapoda</taxon>
        <taxon>Insecta</taxon>
        <taxon>Pterygota</taxon>
        <taxon>Neoptera</taxon>
        <taxon>Endopterygota</taxon>
        <taxon>Coleoptera</taxon>
        <taxon>Polyphaga</taxon>
        <taxon>Scarabaeiformia</taxon>
        <taxon>Scarabaeidae</taxon>
        <taxon>Rutelinae</taxon>
        <taxon>Popillia</taxon>
    </lineage>
</organism>
<evidence type="ECO:0000256" key="1">
    <source>
        <dbReference type="SAM" id="MobiDB-lite"/>
    </source>
</evidence>
<sequence length="144" mass="16617">MGIKPIIKAAHRLGPKTIVVALGSEDEKLEVMHNKSKLRNRPGNKVFIEDDLTKEEREIASKSGKHHTHSKKLKKTIMDGPTRMTRQPKEGQYELNNNRVKKQEKQPEIADFEKWKASHTFQKTKKDDNGRTYQDDQATKRGTI</sequence>
<proteinExistence type="predicted"/>
<dbReference type="AlphaFoldDB" id="A0AAW1KFF2"/>
<name>A0AAW1KFF2_POPJA</name>
<keyword evidence="3" id="KW-1185">Reference proteome</keyword>
<feature type="compositionally biased region" description="Basic residues" evidence="1">
    <location>
        <begin position="63"/>
        <end position="75"/>
    </location>
</feature>
<evidence type="ECO:0000313" key="2">
    <source>
        <dbReference type="EMBL" id="KAK9716925.1"/>
    </source>
</evidence>